<evidence type="ECO:0000259" key="2">
    <source>
        <dbReference type="Pfam" id="PF25545"/>
    </source>
</evidence>
<dbReference type="AlphaFoldDB" id="A0A9P4QLG5"/>
<dbReference type="InterPro" id="IPR057684">
    <property type="entry name" value="DUF7924"/>
</dbReference>
<dbReference type="PANTHER" id="PTHR42470">
    <property type="entry name" value="VAST DOMAIN-CONTAINING PROTEIN"/>
    <property type="match status" value="1"/>
</dbReference>
<feature type="compositionally biased region" description="Low complexity" evidence="1">
    <location>
        <begin position="21"/>
        <end position="38"/>
    </location>
</feature>
<comment type="caution">
    <text evidence="3">The sequence shown here is derived from an EMBL/GenBank/DDBJ whole genome shotgun (WGS) entry which is preliminary data.</text>
</comment>
<keyword evidence="4" id="KW-1185">Reference proteome</keyword>
<feature type="compositionally biased region" description="Polar residues" evidence="1">
    <location>
        <begin position="1"/>
        <end position="20"/>
    </location>
</feature>
<accession>A0A9P4QLG5</accession>
<organism evidence="3 4">
    <name type="scientific">Polyplosphaeria fusca</name>
    <dbReference type="NCBI Taxonomy" id="682080"/>
    <lineage>
        <taxon>Eukaryota</taxon>
        <taxon>Fungi</taxon>
        <taxon>Dikarya</taxon>
        <taxon>Ascomycota</taxon>
        <taxon>Pezizomycotina</taxon>
        <taxon>Dothideomycetes</taxon>
        <taxon>Pleosporomycetidae</taxon>
        <taxon>Pleosporales</taxon>
        <taxon>Tetraplosphaeriaceae</taxon>
        <taxon>Polyplosphaeria</taxon>
    </lineage>
</organism>
<feature type="region of interest" description="Disordered" evidence="1">
    <location>
        <begin position="1"/>
        <end position="45"/>
    </location>
</feature>
<dbReference type="Proteomes" id="UP000799444">
    <property type="component" value="Unassembled WGS sequence"/>
</dbReference>
<dbReference type="PANTHER" id="PTHR42470:SF1">
    <property type="entry name" value="VAST DOMAIN-CONTAINING PROTEIN"/>
    <property type="match status" value="1"/>
</dbReference>
<sequence>MNAFPTPSHSYTASVKTATQSSIVSGSTSRRSSCSTSRRGVEHPHYRSTNLADHSITFREYYEEIPESLRPLLDRVREDRGSPTPSLDVVELAKLETDPHEDTVEEYFKKDVFPLKWGPTRRDSKLLMHREDLPEKTNFQSDLTLTQPKPDIVYGLSRNEAFPQHVSHLSLLGNYMIANTRDLLWPFFVIEMKADGPGKSGSLYTATNQCLNASSSCVNIREKLASQLKYSNSADVNMPDTAAFAIAMSGTEARLYICWKERLEYRMQRVSAYLLQRPSDYEGFRKHVRNILDWGSTERLQTILRGLDSLAQSCGDQKPRHLTFNFDGDQELICRLLGVFEDVPEFETAKIRGPEEHLQEVEELRETLLMRKKRKIGAGFLDEISMGSKIVRR</sequence>
<gene>
    <name evidence="3" type="ORF">EJ04DRAFT_582396</name>
</gene>
<evidence type="ECO:0000256" key="1">
    <source>
        <dbReference type="SAM" id="MobiDB-lite"/>
    </source>
</evidence>
<dbReference type="OrthoDB" id="3792540at2759"/>
<evidence type="ECO:0000313" key="4">
    <source>
        <dbReference type="Proteomes" id="UP000799444"/>
    </source>
</evidence>
<reference evidence="3" key="1">
    <citation type="journal article" date="2020" name="Stud. Mycol.">
        <title>101 Dothideomycetes genomes: a test case for predicting lifestyles and emergence of pathogens.</title>
        <authorList>
            <person name="Haridas S."/>
            <person name="Albert R."/>
            <person name="Binder M."/>
            <person name="Bloem J."/>
            <person name="Labutti K."/>
            <person name="Salamov A."/>
            <person name="Andreopoulos B."/>
            <person name="Baker S."/>
            <person name="Barry K."/>
            <person name="Bills G."/>
            <person name="Bluhm B."/>
            <person name="Cannon C."/>
            <person name="Castanera R."/>
            <person name="Culley D."/>
            <person name="Daum C."/>
            <person name="Ezra D."/>
            <person name="Gonzalez J."/>
            <person name="Henrissat B."/>
            <person name="Kuo A."/>
            <person name="Liang C."/>
            <person name="Lipzen A."/>
            <person name="Lutzoni F."/>
            <person name="Magnuson J."/>
            <person name="Mondo S."/>
            <person name="Nolan M."/>
            <person name="Ohm R."/>
            <person name="Pangilinan J."/>
            <person name="Park H.-J."/>
            <person name="Ramirez L."/>
            <person name="Alfaro M."/>
            <person name="Sun H."/>
            <person name="Tritt A."/>
            <person name="Yoshinaga Y."/>
            <person name="Zwiers L.-H."/>
            <person name="Turgeon B."/>
            <person name="Goodwin S."/>
            <person name="Spatafora J."/>
            <person name="Crous P."/>
            <person name="Grigoriev I."/>
        </authorList>
    </citation>
    <scope>NUCLEOTIDE SEQUENCE</scope>
    <source>
        <strain evidence="3">CBS 125425</strain>
    </source>
</reference>
<evidence type="ECO:0000313" key="3">
    <source>
        <dbReference type="EMBL" id="KAF2726907.1"/>
    </source>
</evidence>
<name>A0A9P4QLG5_9PLEO</name>
<dbReference type="EMBL" id="ML996374">
    <property type="protein sequence ID" value="KAF2726907.1"/>
    <property type="molecule type" value="Genomic_DNA"/>
</dbReference>
<protein>
    <recommendedName>
        <fullName evidence="2">DUF7924 domain-containing protein</fullName>
    </recommendedName>
</protein>
<feature type="domain" description="DUF7924" evidence="2">
    <location>
        <begin position="102"/>
        <end position="303"/>
    </location>
</feature>
<dbReference type="Pfam" id="PF25545">
    <property type="entry name" value="DUF7924"/>
    <property type="match status" value="1"/>
</dbReference>
<proteinExistence type="predicted"/>